<name>K1ERI0_9MICO</name>
<feature type="compositionally biased region" description="Basic and acidic residues" evidence="1">
    <location>
        <begin position="148"/>
        <end position="165"/>
    </location>
</feature>
<organism evidence="2 3">
    <name type="scientific">Janibacter hoylei PVAS-1</name>
    <dbReference type="NCBI Taxonomy" id="1210046"/>
    <lineage>
        <taxon>Bacteria</taxon>
        <taxon>Bacillati</taxon>
        <taxon>Actinomycetota</taxon>
        <taxon>Actinomycetes</taxon>
        <taxon>Micrococcales</taxon>
        <taxon>Intrasporangiaceae</taxon>
        <taxon>Janibacter</taxon>
    </lineage>
</organism>
<feature type="compositionally biased region" description="Basic and acidic residues" evidence="1">
    <location>
        <begin position="1"/>
        <end position="45"/>
    </location>
</feature>
<reference evidence="2 3" key="1">
    <citation type="journal article" date="2012" name="J. Bacteriol.">
        <title>Genome Sequence of Janibacter hoylei MTCC8307, Isolated from the Stratospheric Air.</title>
        <authorList>
            <person name="Pawar S.P."/>
            <person name="Dhotre D.P."/>
            <person name="Shetty S.A."/>
            <person name="Chowdhury S.P."/>
            <person name="Chaudhari B.L."/>
            <person name="Shouche Y.S."/>
        </authorList>
    </citation>
    <scope>NUCLEOTIDE SEQUENCE [LARGE SCALE GENOMIC DNA]</scope>
    <source>
        <strain evidence="2 3">PVAS-1</strain>
    </source>
</reference>
<feature type="region of interest" description="Disordered" evidence="1">
    <location>
        <begin position="1"/>
        <end position="465"/>
    </location>
</feature>
<feature type="compositionally biased region" description="Basic and acidic residues" evidence="1">
    <location>
        <begin position="325"/>
        <end position="383"/>
    </location>
</feature>
<dbReference type="Proteomes" id="UP000004474">
    <property type="component" value="Unassembled WGS sequence"/>
</dbReference>
<keyword evidence="2" id="KW-0675">Receptor</keyword>
<evidence type="ECO:0000256" key="1">
    <source>
        <dbReference type="SAM" id="MobiDB-lite"/>
    </source>
</evidence>
<feature type="compositionally biased region" description="Low complexity" evidence="1">
    <location>
        <begin position="438"/>
        <end position="449"/>
    </location>
</feature>
<feature type="compositionally biased region" description="Basic and acidic residues" evidence="1">
    <location>
        <begin position="128"/>
        <end position="141"/>
    </location>
</feature>
<feature type="compositionally biased region" description="Basic and acidic residues" evidence="1">
    <location>
        <begin position="238"/>
        <end position="273"/>
    </location>
</feature>
<sequence>MEADEGGDRPERDARELQVADIPREVGDADDQGHGGGHEVDRVAEVDPGLDPDLRAEQPDHPVEDDARPAEHTLRDGGDRLAELRREGQQQGDGRGDPVGGGRVHAGRGHDADVFRVGRRARSTAGTREGRREPVGDERPPGDGVEVLPRHRGDRADVPDIFRDEHEDDGDEEAGHREVDVRRGEGRQAHPVGGLDLGEGDLVAQQRGDVAGGDTDKDRDAGEEGSRRDGDEEDDDDRHEGGHRREDELLLRGRREVEPDERDDRAGDDRGHEGPQPPVAGELHDDPDEREGEAGHDDAAEGGGHVVALRRRGERGDEGEGAAEVARDPPGRDEQEEHRADAAEEEGRRRREAGDERHEEGRAEHRDDVLGAQTDRPRPREPLAGEDDLAGPDPAAVAVDSPPQAEGGSARAVVIGLGHGPNARSCAAPASTTARGCARAPRPAQAGVGPRRRRRRGARAPGPRR</sequence>
<feature type="compositionally biased region" description="Basic and acidic residues" evidence="1">
    <location>
        <begin position="52"/>
        <end position="88"/>
    </location>
</feature>
<proteinExistence type="predicted"/>
<comment type="caution">
    <text evidence="2">The sequence shown here is derived from an EMBL/GenBank/DDBJ whole genome shotgun (WGS) entry which is preliminary data.</text>
</comment>
<evidence type="ECO:0000313" key="3">
    <source>
        <dbReference type="Proteomes" id="UP000004474"/>
    </source>
</evidence>
<feature type="compositionally biased region" description="Basic residues" evidence="1">
    <location>
        <begin position="450"/>
        <end position="465"/>
    </location>
</feature>
<accession>K1ERI0</accession>
<dbReference type="EMBL" id="ALWX01000022">
    <property type="protein sequence ID" value="EKA61753.1"/>
    <property type="molecule type" value="Genomic_DNA"/>
</dbReference>
<gene>
    <name evidence="2" type="ORF">B277_06323</name>
</gene>
<feature type="compositionally biased region" description="Basic and acidic residues" evidence="1">
    <location>
        <begin position="214"/>
        <end position="230"/>
    </location>
</feature>
<dbReference type="eggNOG" id="ENOG5033WFH">
    <property type="taxonomic scope" value="Bacteria"/>
</dbReference>
<feature type="compositionally biased region" description="Low complexity" evidence="1">
    <location>
        <begin position="391"/>
        <end position="403"/>
    </location>
</feature>
<feature type="compositionally biased region" description="Basic and acidic residues" evidence="1">
    <location>
        <begin position="173"/>
        <end position="188"/>
    </location>
</feature>
<feature type="compositionally biased region" description="Gly residues" evidence="1">
    <location>
        <begin position="91"/>
        <end position="104"/>
    </location>
</feature>
<protein>
    <submittedName>
        <fullName evidence="2">Outer membrane receptor protein</fullName>
    </submittedName>
</protein>
<dbReference type="AlphaFoldDB" id="K1ERI0"/>
<evidence type="ECO:0000313" key="2">
    <source>
        <dbReference type="EMBL" id="EKA61753.1"/>
    </source>
</evidence>